<dbReference type="PANTHER" id="PTHR10884:SF14">
    <property type="entry name" value="NADH DEHYDROGENASE [UBIQUINONE] IRON-SULFUR PROTEIN 3, MITOCHONDRIAL"/>
    <property type="match status" value="1"/>
</dbReference>
<dbReference type="GO" id="GO:0008137">
    <property type="term" value="F:NADH dehydrogenase (ubiquinone) activity"/>
    <property type="evidence" value="ECO:0007669"/>
    <property type="project" value="InterPro"/>
</dbReference>
<dbReference type="InterPro" id="IPR001268">
    <property type="entry name" value="NADH_UbQ_OxRdtase_30kDa_su"/>
</dbReference>
<reference evidence="4" key="1">
    <citation type="submission" date="2020-05" db="EMBL/GenBank/DDBJ databases">
        <authorList>
            <person name="Chiriac C."/>
            <person name="Salcher M."/>
            <person name="Ghai R."/>
            <person name="Kavagutti S V."/>
        </authorList>
    </citation>
    <scope>NUCLEOTIDE SEQUENCE</scope>
</reference>
<dbReference type="SUPFAM" id="SSF143243">
    <property type="entry name" value="Nqo5-like"/>
    <property type="match status" value="1"/>
</dbReference>
<feature type="domain" description="NADH:ubiquinone oxidoreductase 30kDa subunit" evidence="3">
    <location>
        <begin position="4"/>
        <end position="118"/>
    </location>
</feature>
<accession>A0A6J7PLJ6</accession>
<organism evidence="4">
    <name type="scientific">freshwater metagenome</name>
    <dbReference type="NCBI Taxonomy" id="449393"/>
    <lineage>
        <taxon>unclassified sequences</taxon>
        <taxon>metagenomes</taxon>
        <taxon>ecological metagenomes</taxon>
    </lineage>
</organism>
<name>A0A6J7PLJ6_9ZZZZ</name>
<dbReference type="EMBL" id="CAFBOZ010000121">
    <property type="protein sequence ID" value="CAB5005325.1"/>
    <property type="molecule type" value="Genomic_DNA"/>
</dbReference>
<evidence type="ECO:0000259" key="3">
    <source>
        <dbReference type="Pfam" id="PF00329"/>
    </source>
</evidence>
<dbReference type="PANTHER" id="PTHR10884">
    <property type="entry name" value="NADH DEHYDROGENASE UBIQUINONE IRON-SULFUR PROTEIN 3"/>
    <property type="match status" value="1"/>
</dbReference>
<proteinExistence type="inferred from homology"/>
<evidence type="ECO:0000256" key="2">
    <source>
        <dbReference type="SAM" id="MobiDB-lite"/>
    </source>
</evidence>
<dbReference type="Gene3D" id="3.30.460.80">
    <property type="entry name" value="NADH:ubiquinone oxidoreductase, 30kDa subunit"/>
    <property type="match status" value="1"/>
</dbReference>
<comment type="similarity">
    <text evidence="1">Belongs to the complex I 30 kDa subunit family.</text>
</comment>
<dbReference type="InterPro" id="IPR037232">
    <property type="entry name" value="NADH_quin_OxRdtase_su_C/D-like"/>
</dbReference>
<dbReference type="AlphaFoldDB" id="A0A6J7PLJ6"/>
<evidence type="ECO:0000313" key="4">
    <source>
        <dbReference type="EMBL" id="CAB5005325.1"/>
    </source>
</evidence>
<gene>
    <name evidence="4" type="ORF">UFOPK3992_00946</name>
</gene>
<dbReference type="Pfam" id="PF00329">
    <property type="entry name" value="Complex1_30kDa"/>
    <property type="match status" value="1"/>
</dbReference>
<feature type="region of interest" description="Disordered" evidence="2">
    <location>
        <begin position="118"/>
        <end position="142"/>
    </location>
</feature>
<evidence type="ECO:0000256" key="1">
    <source>
        <dbReference type="ARBA" id="ARBA00007569"/>
    </source>
</evidence>
<sequence length="157" mass="16449">MITEVHAGGWNAAATAMRDGGGAWFGLLTAVDDPAASTLDVVLVVGGDAGVADRGLRCTLDRANPCLDSVAGLWPGAAFAEREVHEMFGVSFLGNIDLRPLLLPAGIAAPPLRRDAGLGRRASTEWPGEVEPGDEARARRRPVRPVAADATDWVVEL</sequence>
<protein>
    <submittedName>
        <fullName evidence="4">Unannotated protein</fullName>
    </submittedName>
</protein>